<evidence type="ECO:0000313" key="3">
    <source>
        <dbReference type="Proteomes" id="UP001276902"/>
    </source>
</evidence>
<dbReference type="RefSeq" id="WP_320883972.1">
    <property type="nucleotide sequence ID" value="NZ_BAABZA010000002.1"/>
</dbReference>
<keyword evidence="1" id="KW-0732">Signal</keyword>
<accession>A0AB35UPZ3</accession>
<feature type="chain" id="PRO_5044186865" description="Lipoprotein" evidence="1">
    <location>
        <begin position="22"/>
        <end position="54"/>
    </location>
</feature>
<dbReference type="Proteomes" id="UP001276902">
    <property type="component" value="Unassembled WGS sequence"/>
</dbReference>
<organism evidence="2 3">
    <name type="scientific">Dielma fastidiosa</name>
    <dbReference type="NCBI Taxonomy" id="1034346"/>
    <lineage>
        <taxon>Bacteria</taxon>
        <taxon>Bacillati</taxon>
        <taxon>Bacillota</taxon>
        <taxon>Erysipelotrichia</taxon>
        <taxon>Erysipelotrichales</taxon>
        <taxon>Erysipelotrichaceae</taxon>
        <taxon>Dielma</taxon>
    </lineage>
</organism>
<sequence length="54" mass="6101">MKKIISMAMSALLMFGLCTFGCTHVHTEECGENGINCKHECYQIALYNDEDMPK</sequence>
<dbReference type="EMBL" id="JALDAW010000022">
    <property type="protein sequence ID" value="MDY5168876.1"/>
    <property type="molecule type" value="Genomic_DNA"/>
</dbReference>
<reference evidence="2" key="1">
    <citation type="submission" date="2022-03" db="EMBL/GenBank/DDBJ databases">
        <title>First case of bacteraemia caused by Dielma fastidiosa in a patient hospitalised with diverticulitis.</title>
        <authorList>
            <person name="Forman-Ankjaer B."/>
            <person name="Hvid-Jensen F."/>
            <person name="Kobel C.M."/>
            <person name="Greve T."/>
        </authorList>
    </citation>
    <scope>NUCLEOTIDE SEQUENCE</scope>
    <source>
        <strain evidence="2">AUH_DF_2021</strain>
    </source>
</reference>
<gene>
    <name evidence="2" type="ORF">MQE39_12230</name>
</gene>
<comment type="caution">
    <text evidence="2">The sequence shown here is derived from an EMBL/GenBank/DDBJ whole genome shotgun (WGS) entry which is preliminary data.</text>
</comment>
<evidence type="ECO:0000313" key="2">
    <source>
        <dbReference type="EMBL" id="MDY5168876.1"/>
    </source>
</evidence>
<proteinExistence type="predicted"/>
<feature type="signal peptide" evidence="1">
    <location>
        <begin position="1"/>
        <end position="21"/>
    </location>
</feature>
<name>A0AB35UPZ3_9FIRM</name>
<evidence type="ECO:0008006" key="4">
    <source>
        <dbReference type="Google" id="ProtNLM"/>
    </source>
</evidence>
<dbReference type="AlphaFoldDB" id="A0AB35UPZ3"/>
<protein>
    <recommendedName>
        <fullName evidence="4">Lipoprotein</fullName>
    </recommendedName>
</protein>
<evidence type="ECO:0000256" key="1">
    <source>
        <dbReference type="SAM" id="SignalP"/>
    </source>
</evidence>